<evidence type="ECO:0000313" key="6">
    <source>
        <dbReference type="EMBL" id="ORY08666.1"/>
    </source>
</evidence>
<feature type="domain" description="DUF7611" evidence="2">
    <location>
        <begin position="746"/>
        <end position="900"/>
    </location>
</feature>
<dbReference type="Pfam" id="PF24587">
    <property type="entry name" value="DUF7612"/>
    <property type="match status" value="1"/>
</dbReference>
<feature type="compositionally biased region" description="Polar residues" evidence="1">
    <location>
        <begin position="482"/>
        <end position="496"/>
    </location>
</feature>
<dbReference type="InterPro" id="IPR056030">
    <property type="entry name" value="DUF7611"/>
</dbReference>
<feature type="compositionally biased region" description="Polar residues" evidence="1">
    <location>
        <begin position="298"/>
        <end position="312"/>
    </location>
</feature>
<feature type="domain" description="DUF7612" evidence="3">
    <location>
        <begin position="903"/>
        <end position="1040"/>
    </location>
</feature>
<dbReference type="Pfam" id="PF24588">
    <property type="entry name" value="DUF7613"/>
    <property type="match status" value="1"/>
</dbReference>
<evidence type="ECO:0000259" key="3">
    <source>
        <dbReference type="Pfam" id="PF24587"/>
    </source>
</evidence>
<feature type="region of interest" description="Disordered" evidence="1">
    <location>
        <begin position="160"/>
        <end position="188"/>
    </location>
</feature>
<organism evidence="6 7">
    <name type="scientific">Clohesyomyces aquaticus</name>
    <dbReference type="NCBI Taxonomy" id="1231657"/>
    <lineage>
        <taxon>Eukaryota</taxon>
        <taxon>Fungi</taxon>
        <taxon>Dikarya</taxon>
        <taxon>Ascomycota</taxon>
        <taxon>Pezizomycotina</taxon>
        <taxon>Dothideomycetes</taxon>
        <taxon>Pleosporomycetidae</taxon>
        <taxon>Pleosporales</taxon>
        <taxon>Lindgomycetaceae</taxon>
        <taxon>Clohesyomyces</taxon>
    </lineage>
</organism>
<dbReference type="InterPro" id="IPR056032">
    <property type="entry name" value="DUF7613"/>
</dbReference>
<feature type="region of interest" description="Disordered" evidence="1">
    <location>
        <begin position="82"/>
        <end position="136"/>
    </location>
</feature>
<dbReference type="InterPro" id="IPR056031">
    <property type="entry name" value="DUF7612"/>
</dbReference>
<dbReference type="Proteomes" id="UP000193144">
    <property type="component" value="Unassembled WGS sequence"/>
</dbReference>
<dbReference type="EMBL" id="MCFA01000097">
    <property type="protein sequence ID" value="ORY08666.1"/>
    <property type="molecule type" value="Genomic_DNA"/>
</dbReference>
<protein>
    <submittedName>
        <fullName evidence="6">Uncharacterized protein</fullName>
    </submittedName>
</protein>
<feature type="domain" description="DUF7613" evidence="4">
    <location>
        <begin position="1043"/>
        <end position="1198"/>
    </location>
</feature>
<feature type="compositionally biased region" description="Polar residues" evidence="1">
    <location>
        <begin position="505"/>
        <end position="515"/>
    </location>
</feature>
<sequence>MVEDGAALGRQQDTNKFLSKHRWRAKIFSNDEVLAKETKQKFKLDDDVNDFLKPSTDKAQAQKQAVASAFLSAAGKPRIDVAKAQRWPGATDLTNGGRSPGVGGLRTSKQPRKAGLAVSFARTQPEHIGEGGDECEEPVIEIAKRKKANSMSSVDKLLAQTHQDDSQLDLRTPKLNGDSTMGSDATRRHIVKRSLTSHGELSPPLKQKFEMGSINTHATPPPPPPQRLGALGLGERPKGLQRAPTGFDTADDGAPRPSLDSMNSYDSELASPVTSMKAPSLAPTAEEEEDFVPKPLKRSQTGWSMNESTSTDEPVPRLPDIGLESDDSPLEASLNRHFLESEPTDPNSFAARAMHKMRAEEGRALHEAMMQAKDDGSKRDSDSSSSSFQQGMPVGSPPSPFKVASASAYEGQTSPRLPSREPSIAAQTLDAEDPHRSHARRPSPGRRPMPPDSFPLDTDTRPASSSSSHYTVPSAASKARGSPTSASDTYSTTRTPPSMEKAPISASTGSQTSILPTPPHFEKSGYFTSDARDKPSVPPLPMQDPGMQVVNQRRQDPGMQVVPQHRQDPGMQVVQPLARSDTRSQGEAAFNGFSERVTHMQGIFRLTAELGGPLYEHTPMQWIRVAIWWFLKGRTGMEALIRSRPKSPDTQPERLTQPHVDLAKVWWILTQLVPTHPALRRFDGRMDMQARLARQVGDTASAEIYEAHEAVLSYMKMLLGSMKRHQVMPPTQALIQGQDQSIWIQYPSFAPDIRAVLDGSASSNGMINSSQPLSVNPMFSIPLGDTKTDFCYFRMFVSAKLYTDNRTEPEPMQAVVSVMRSREDYKVKLMICSLTDLINIFVQSNKDIGPTWSHIQWNAKKRGMSISLRHGFTLDLTFSEQDFRSLWSIVDHTTRVENKLREREDERLCYKLTARDVIYKDPTNPGAFPPDQVKSCKLYVFEKFERSDQGTGRRMLHRGYRLALVTNTKNRTLSCIQHELGTKDEPISFEYYNEQADNAPAMVLRFKEVASDKKPKTCTLWVVFHDPKERNHLFGTLTSMNQQEDEEVCAQVPLKALSIESADPADGFSKSDVLKRLQWQEVKALNKDAEKAGLESAPIVMSESLRLICKHGAGCVTDRMNLGPGELLVRLPTNGAAELTLLRNAQQDLALAIDARRSEKGVPDELGELLRTLTTASTLRTLTFHSFKDLHAFQLAVTGFHVMFDGIASNFSISRRRMVVPIYKQWTATNIRLQVVSQDNIIQLLAFFEDFSHADAMNFQLKTMDVFEKTDKSGRPGIKLVDAKFALPVEERRGEGKMGKEEGKISGWAGMKRKFVCLDVIEYPGEHDDISIQFDSVETRDKFAEALPSKTVERKFTVRRKI</sequence>
<dbReference type="InterPro" id="IPR056033">
    <property type="entry name" value="DUF7614"/>
</dbReference>
<feature type="compositionally biased region" description="Basic and acidic residues" evidence="1">
    <location>
        <begin position="357"/>
        <end position="382"/>
    </location>
</feature>
<feature type="region of interest" description="Disordered" evidence="1">
    <location>
        <begin position="213"/>
        <end position="546"/>
    </location>
</feature>
<evidence type="ECO:0000259" key="4">
    <source>
        <dbReference type="Pfam" id="PF24588"/>
    </source>
</evidence>
<keyword evidence="7" id="KW-1185">Reference proteome</keyword>
<evidence type="ECO:0000256" key="1">
    <source>
        <dbReference type="SAM" id="MobiDB-lite"/>
    </source>
</evidence>
<dbReference type="STRING" id="1231657.A0A1Y1ZEM2"/>
<accession>A0A1Y1ZEM2</accession>
<name>A0A1Y1ZEM2_9PLEO</name>
<feature type="compositionally biased region" description="Polar residues" evidence="1">
    <location>
        <begin position="461"/>
        <end position="471"/>
    </location>
</feature>
<gene>
    <name evidence="6" type="ORF">BCR34DRAFT_488427</name>
</gene>
<dbReference type="OrthoDB" id="4356615at2759"/>
<proteinExistence type="predicted"/>
<evidence type="ECO:0000259" key="2">
    <source>
        <dbReference type="Pfam" id="PF24586"/>
    </source>
</evidence>
<reference evidence="6 7" key="1">
    <citation type="submission" date="2016-07" db="EMBL/GenBank/DDBJ databases">
        <title>Pervasive Adenine N6-methylation of Active Genes in Fungi.</title>
        <authorList>
            <consortium name="DOE Joint Genome Institute"/>
            <person name="Mondo S.J."/>
            <person name="Dannebaum R.O."/>
            <person name="Kuo R.C."/>
            <person name="Labutti K."/>
            <person name="Haridas S."/>
            <person name="Kuo A."/>
            <person name="Salamov A."/>
            <person name="Ahrendt S.R."/>
            <person name="Lipzen A."/>
            <person name="Sullivan W."/>
            <person name="Andreopoulos W.B."/>
            <person name="Clum A."/>
            <person name="Lindquist E."/>
            <person name="Daum C."/>
            <person name="Ramamoorthy G.K."/>
            <person name="Gryganskyi A."/>
            <person name="Culley D."/>
            <person name="Magnuson J.K."/>
            <person name="James T.Y."/>
            <person name="O'Malley M.A."/>
            <person name="Stajich J.E."/>
            <person name="Spatafora J.W."/>
            <person name="Visel A."/>
            <person name="Grigoriev I.V."/>
        </authorList>
    </citation>
    <scope>NUCLEOTIDE SEQUENCE [LARGE SCALE GENOMIC DNA]</scope>
    <source>
        <strain evidence="6 7">CBS 115471</strain>
    </source>
</reference>
<evidence type="ECO:0000313" key="7">
    <source>
        <dbReference type="Proteomes" id="UP000193144"/>
    </source>
</evidence>
<evidence type="ECO:0000259" key="5">
    <source>
        <dbReference type="Pfam" id="PF24589"/>
    </source>
</evidence>
<comment type="caution">
    <text evidence="6">The sequence shown here is derived from an EMBL/GenBank/DDBJ whole genome shotgun (WGS) entry which is preliminary data.</text>
</comment>
<feature type="domain" description="DUF7614" evidence="5">
    <location>
        <begin position="1204"/>
        <end position="1348"/>
    </location>
</feature>
<dbReference type="Pfam" id="PF24586">
    <property type="entry name" value="DUF7611"/>
    <property type="match status" value="1"/>
</dbReference>
<dbReference type="Pfam" id="PF24589">
    <property type="entry name" value="DUF7614"/>
    <property type="match status" value="1"/>
</dbReference>